<dbReference type="InterPro" id="IPR018244">
    <property type="entry name" value="Allrgn_V5/Tpx1_CS"/>
</dbReference>
<dbReference type="InterPro" id="IPR014044">
    <property type="entry name" value="CAP_dom"/>
</dbReference>
<dbReference type="PRINTS" id="PR00838">
    <property type="entry name" value="V5ALLERGEN"/>
</dbReference>
<dbReference type="InterPro" id="IPR035940">
    <property type="entry name" value="CAP_sf"/>
</dbReference>
<name>A0AAV9AXE9_ACOGR</name>
<dbReference type="FunFam" id="3.40.33.10:FF:000006">
    <property type="entry name" value="Putative pathogenesis-related protein 1"/>
    <property type="match status" value="1"/>
</dbReference>
<evidence type="ECO:0000256" key="1">
    <source>
        <dbReference type="ARBA" id="ARBA00003143"/>
    </source>
</evidence>
<gene>
    <name evidence="7" type="ORF">QJS04_geneDACA022104</name>
</gene>
<keyword evidence="5" id="KW-0611">Plant defense</keyword>
<comment type="similarity">
    <text evidence="2">Belongs to the CRISP family.</text>
</comment>
<proteinExistence type="inferred from homology"/>
<dbReference type="InterPro" id="IPR001283">
    <property type="entry name" value="CRISP-related"/>
</dbReference>
<dbReference type="CDD" id="cd05381">
    <property type="entry name" value="CAP_PR-1"/>
    <property type="match status" value="1"/>
</dbReference>
<dbReference type="Proteomes" id="UP001179952">
    <property type="component" value="Unassembled WGS sequence"/>
</dbReference>
<dbReference type="Pfam" id="PF00188">
    <property type="entry name" value="CAP"/>
    <property type="match status" value="1"/>
</dbReference>
<evidence type="ECO:0000256" key="4">
    <source>
        <dbReference type="ARBA" id="ARBA00023157"/>
    </source>
</evidence>
<keyword evidence="3" id="KW-0732">Signal</keyword>
<dbReference type="GO" id="GO:0098542">
    <property type="term" value="P:defense response to other organism"/>
    <property type="evidence" value="ECO:0007669"/>
    <property type="project" value="UniProtKB-ARBA"/>
</dbReference>
<dbReference type="GO" id="GO:0005576">
    <property type="term" value="C:extracellular region"/>
    <property type="evidence" value="ECO:0007669"/>
    <property type="project" value="InterPro"/>
</dbReference>
<evidence type="ECO:0000313" key="8">
    <source>
        <dbReference type="Proteomes" id="UP001179952"/>
    </source>
</evidence>
<sequence length="152" mass="16683">MVTFIIMAHTTQSQNSPQDFTDTHNAARAQVGVGPMSWDPTVAAYALDYANQRAALDCRLVHSGGPYGENLFWGKGREFNAADAVNLWVAEQSFYNYSSNTCAGGKVCGHYTQVVWRKSVRLGCARVKCVDGAVFITCNYSPPGNYVGQRPY</sequence>
<organism evidence="7 8">
    <name type="scientific">Acorus gramineus</name>
    <name type="common">Dwarf sweet flag</name>
    <dbReference type="NCBI Taxonomy" id="55184"/>
    <lineage>
        <taxon>Eukaryota</taxon>
        <taxon>Viridiplantae</taxon>
        <taxon>Streptophyta</taxon>
        <taxon>Embryophyta</taxon>
        <taxon>Tracheophyta</taxon>
        <taxon>Spermatophyta</taxon>
        <taxon>Magnoliopsida</taxon>
        <taxon>Liliopsida</taxon>
        <taxon>Acoraceae</taxon>
        <taxon>Acorus</taxon>
    </lineage>
</organism>
<evidence type="ECO:0000313" key="7">
    <source>
        <dbReference type="EMBL" id="KAK1268597.1"/>
    </source>
</evidence>
<dbReference type="SMART" id="SM00198">
    <property type="entry name" value="SCP"/>
    <property type="match status" value="1"/>
</dbReference>
<dbReference type="Gene3D" id="3.40.33.10">
    <property type="entry name" value="CAP"/>
    <property type="match status" value="1"/>
</dbReference>
<protein>
    <recommendedName>
        <fullName evidence="6">SCP domain-containing protein</fullName>
    </recommendedName>
</protein>
<dbReference type="PRINTS" id="PR00837">
    <property type="entry name" value="V5TPXLIKE"/>
</dbReference>
<dbReference type="PROSITE" id="PS01010">
    <property type="entry name" value="CRISP_2"/>
    <property type="match status" value="1"/>
</dbReference>
<dbReference type="SUPFAM" id="SSF55797">
    <property type="entry name" value="PR-1-like"/>
    <property type="match status" value="1"/>
</dbReference>
<keyword evidence="5" id="KW-0568">Pathogenesis-related protein</keyword>
<dbReference type="PANTHER" id="PTHR10334">
    <property type="entry name" value="CYSTEINE-RICH SECRETORY PROTEIN-RELATED"/>
    <property type="match status" value="1"/>
</dbReference>
<dbReference type="InterPro" id="IPR002413">
    <property type="entry name" value="V5_allergen-like"/>
</dbReference>
<evidence type="ECO:0000256" key="3">
    <source>
        <dbReference type="ARBA" id="ARBA00022729"/>
    </source>
</evidence>
<feature type="domain" description="SCP" evidence="6">
    <location>
        <begin position="15"/>
        <end position="148"/>
    </location>
</feature>
<evidence type="ECO:0000256" key="5">
    <source>
        <dbReference type="ARBA" id="ARBA00023265"/>
    </source>
</evidence>
<dbReference type="PROSITE" id="PS01009">
    <property type="entry name" value="CRISP_1"/>
    <property type="match status" value="1"/>
</dbReference>
<reference evidence="7" key="1">
    <citation type="journal article" date="2023" name="Nat. Commun.">
        <title>Diploid and tetraploid genomes of Acorus and the evolution of monocots.</title>
        <authorList>
            <person name="Ma L."/>
            <person name="Liu K.W."/>
            <person name="Li Z."/>
            <person name="Hsiao Y.Y."/>
            <person name="Qi Y."/>
            <person name="Fu T."/>
            <person name="Tang G.D."/>
            <person name="Zhang D."/>
            <person name="Sun W.H."/>
            <person name="Liu D.K."/>
            <person name="Li Y."/>
            <person name="Chen G.Z."/>
            <person name="Liu X.D."/>
            <person name="Liao X.Y."/>
            <person name="Jiang Y.T."/>
            <person name="Yu X."/>
            <person name="Hao Y."/>
            <person name="Huang J."/>
            <person name="Zhao X.W."/>
            <person name="Ke S."/>
            <person name="Chen Y.Y."/>
            <person name="Wu W.L."/>
            <person name="Hsu J.L."/>
            <person name="Lin Y.F."/>
            <person name="Huang M.D."/>
            <person name="Li C.Y."/>
            <person name="Huang L."/>
            <person name="Wang Z.W."/>
            <person name="Zhao X."/>
            <person name="Zhong W.Y."/>
            <person name="Peng D.H."/>
            <person name="Ahmad S."/>
            <person name="Lan S."/>
            <person name="Zhang J.S."/>
            <person name="Tsai W.C."/>
            <person name="Van de Peer Y."/>
            <person name="Liu Z.J."/>
        </authorList>
    </citation>
    <scope>NUCLEOTIDE SEQUENCE</scope>
    <source>
        <strain evidence="7">SCP</strain>
    </source>
</reference>
<comment type="caution">
    <text evidence="7">The sequence shown here is derived from an EMBL/GenBank/DDBJ whole genome shotgun (WGS) entry which is preliminary data.</text>
</comment>
<accession>A0AAV9AXE9</accession>
<keyword evidence="4" id="KW-1015">Disulfide bond</keyword>
<comment type="function">
    <text evidence="1">Probably involved in the defense reaction of plants against pathogens.</text>
</comment>
<dbReference type="AlphaFoldDB" id="A0AAV9AXE9"/>
<evidence type="ECO:0000256" key="2">
    <source>
        <dbReference type="ARBA" id="ARBA00009923"/>
    </source>
</evidence>
<reference evidence="7" key="2">
    <citation type="submission" date="2023-06" db="EMBL/GenBank/DDBJ databases">
        <authorList>
            <person name="Ma L."/>
            <person name="Liu K.-W."/>
            <person name="Li Z."/>
            <person name="Hsiao Y.-Y."/>
            <person name="Qi Y."/>
            <person name="Fu T."/>
            <person name="Tang G."/>
            <person name="Zhang D."/>
            <person name="Sun W.-H."/>
            <person name="Liu D.-K."/>
            <person name="Li Y."/>
            <person name="Chen G.-Z."/>
            <person name="Liu X.-D."/>
            <person name="Liao X.-Y."/>
            <person name="Jiang Y.-T."/>
            <person name="Yu X."/>
            <person name="Hao Y."/>
            <person name="Huang J."/>
            <person name="Zhao X.-W."/>
            <person name="Ke S."/>
            <person name="Chen Y.-Y."/>
            <person name="Wu W.-L."/>
            <person name="Hsu J.-L."/>
            <person name="Lin Y.-F."/>
            <person name="Huang M.-D."/>
            <person name="Li C.-Y."/>
            <person name="Huang L."/>
            <person name="Wang Z.-W."/>
            <person name="Zhao X."/>
            <person name="Zhong W.-Y."/>
            <person name="Peng D.-H."/>
            <person name="Ahmad S."/>
            <person name="Lan S."/>
            <person name="Zhang J.-S."/>
            <person name="Tsai W.-C."/>
            <person name="Van De Peer Y."/>
            <person name="Liu Z.-J."/>
        </authorList>
    </citation>
    <scope>NUCLEOTIDE SEQUENCE</scope>
    <source>
        <strain evidence="7">SCP</strain>
        <tissue evidence="7">Leaves</tissue>
    </source>
</reference>
<dbReference type="EMBL" id="JAUJYN010000006">
    <property type="protein sequence ID" value="KAK1268597.1"/>
    <property type="molecule type" value="Genomic_DNA"/>
</dbReference>
<evidence type="ECO:0000259" key="6">
    <source>
        <dbReference type="SMART" id="SM00198"/>
    </source>
</evidence>
<keyword evidence="8" id="KW-1185">Reference proteome</keyword>